<dbReference type="EMBL" id="AZHX01002491">
    <property type="protein sequence ID" value="ETW94283.1"/>
    <property type="molecule type" value="Genomic_DNA"/>
</dbReference>
<dbReference type="AlphaFoldDB" id="W4L8A3"/>
<evidence type="ECO:0000256" key="1">
    <source>
        <dbReference type="ARBA" id="ARBA00001946"/>
    </source>
</evidence>
<dbReference type="InterPro" id="IPR046945">
    <property type="entry name" value="RHMD-like"/>
</dbReference>
<dbReference type="InterPro" id="IPR029065">
    <property type="entry name" value="Enolase_C-like"/>
</dbReference>
<evidence type="ECO:0000259" key="4">
    <source>
        <dbReference type="Pfam" id="PF13378"/>
    </source>
</evidence>
<name>W4L8A3_9BACT</name>
<feature type="non-terminal residue" evidence="5">
    <location>
        <position position="1"/>
    </location>
</feature>
<dbReference type="HOGENOM" id="CLU_1386749_0_0_7"/>
<dbReference type="Pfam" id="PF13378">
    <property type="entry name" value="MR_MLE_C"/>
    <property type="match status" value="1"/>
</dbReference>
<comment type="cofactor">
    <cofactor evidence="1">
        <name>Mg(2+)</name>
        <dbReference type="ChEBI" id="CHEBI:18420"/>
    </cofactor>
</comment>
<sequence length="196" mass="21959">QVFKMCREFLPDEIALSFDANNGYSVSTAIRQGKRFEDLGLAHFEEPLPQYDYAGLKQVADALTIPVSSGEQEHTRWQFRDLILQGNPDIVQPDIVMAGGISEMRHIYTLAETFNKPIMPHCPSAGISSAASLLLYCTVANAVRPHEYSYEFSPRDNIVALFEEPYELEDGELHIPDRPGHGLVLNEGALARLRLQ</sequence>
<keyword evidence="3" id="KW-0460">Magnesium</keyword>
<comment type="caution">
    <text evidence="5">The sequence shown here is derived from an EMBL/GenBank/DDBJ whole genome shotgun (WGS) entry which is preliminary data.</text>
</comment>
<evidence type="ECO:0000256" key="3">
    <source>
        <dbReference type="ARBA" id="ARBA00022842"/>
    </source>
</evidence>
<evidence type="ECO:0000256" key="2">
    <source>
        <dbReference type="ARBA" id="ARBA00022723"/>
    </source>
</evidence>
<dbReference type="Proteomes" id="UP000019140">
    <property type="component" value="Unassembled WGS sequence"/>
</dbReference>
<dbReference type="SUPFAM" id="SSF51604">
    <property type="entry name" value="Enolase C-terminal domain-like"/>
    <property type="match status" value="1"/>
</dbReference>
<evidence type="ECO:0000313" key="5">
    <source>
        <dbReference type="EMBL" id="ETW94283.1"/>
    </source>
</evidence>
<dbReference type="PANTHER" id="PTHR13794:SF58">
    <property type="entry name" value="MITOCHONDRIAL ENOLASE SUPERFAMILY MEMBER 1"/>
    <property type="match status" value="1"/>
</dbReference>
<proteinExistence type="predicted"/>
<gene>
    <name evidence="5" type="ORF">ETSY2_50015</name>
</gene>
<evidence type="ECO:0000313" key="6">
    <source>
        <dbReference type="Proteomes" id="UP000019140"/>
    </source>
</evidence>
<dbReference type="SFLD" id="SFLDS00001">
    <property type="entry name" value="Enolase"/>
    <property type="match status" value="1"/>
</dbReference>
<dbReference type="GO" id="GO:0016836">
    <property type="term" value="F:hydro-lyase activity"/>
    <property type="evidence" value="ECO:0007669"/>
    <property type="project" value="TreeGrafter"/>
</dbReference>
<dbReference type="GO" id="GO:0016052">
    <property type="term" value="P:carbohydrate catabolic process"/>
    <property type="evidence" value="ECO:0007669"/>
    <property type="project" value="TreeGrafter"/>
</dbReference>
<reference evidence="5 6" key="1">
    <citation type="journal article" date="2014" name="Nature">
        <title>An environmental bacterial taxon with a large and distinct metabolic repertoire.</title>
        <authorList>
            <person name="Wilson M.C."/>
            <person name="Mori T."/>
            <person name="Ruckert C."/>
            <person name="Uria A.R."/>
            <person name="Helf M.J."/>
            <person name="Takada K."/>
            <person name="Gernert C."/>
            <person name="Steffens U.A."/>
            <person name="Heycke N."/>
            <person name="Schmitt S."/>
            <person name="Rinke C."/>
            <person name="Helfrich E.J."/>
            <person name="Brachmann A.O."/>
            <person name="Gurgui C."/>
            <person name="Wakimoto T."/>
            <person name="Kracht M."/>
            <person name="Crusemann M."/>
            <person name="Hentschel U."/>
            <person name="Abe I."/>
            <person name="Matsunaga S."/>
            <person name="Kalinowski J."/>
            <person name="Takeyama H."/>
            <person name="Piel J."/>
        </authorList>
    </citation>
    <scope>NUCLEOTIDE SEQUENCE [LARGE SCALE GENOMIC DNA]</scope>
    <source>
        <strain evidence="6">TSY2</strain>
    </source>
</reference>
<organism evidence="5 6">
    <name type="scientific">Candidatus Entotheonella gemina</name>
    <dbReference type="NCBI Taxonomy" id="1429439"/>
    <lineage>
        <taxon>Bacteria</taxon>
        <taxon>Pseudomonadati</taxon>
        <taxon>Nitrospinota/Tectimicrobiota group</taxon>
        <taxon>Candidatus Tectimicrobiota</taxon>
        <taxon>Candidatus Entotheonellia</taxon>
        <taxon>Candidatus Entotheonellales</taxon>
        <taxon>Candidatus Entotheonellaceae</taxon>
        <taxon>Candidatus Entotheonella</taxon>
    </lineage>
</organism>
<dbReference type="GO" id="GO:0000287">
    <property type="term" value="F:magnesium ion binding"/>
    <property type="evidence" value="ECO:0007669"/>
    <property type="project" value="TreeGrafter"/>
</dbReference>
<dbReference type="Gene3D" id="3.20.20.120">
    <property type="entry name" value="Enolase-like C-terminal domain"/>
    <property type="match status" value="1"/>
</dbReference>
<dbReference type="InterPro" id="IPR036849">
    <property type="entry name" value="Enolase-like_C_sf"/>
</dbReference>
<accession>W4L8A3</accession>
<dbReference type="CDD" id="cd03316">
    <property type="entry name" value="MR_like"/>
    <property type="match status" value="1"/>
</dbReference>
<keyword evidence="6" id="KW-1185">Reference proteome</keyword>
<feature type="domain" description="Enolase C-terminal" evidence="4">
    <location>
        <begin position="5"/>
        <end position="187"/>
    </location>
</feature>
<keyword evidence="2" id="KW-0479">Metal-binding</keyword>
<dbReference type="PANTHER" id="PTHR13794">
    <property type="entry name" value="ENOLASE SUPERFAMILY, MANDELATE RACEMASE"/>
    <property type="match status" value="1"/>
</dbReference>
<protein>
    <recommendedName>
        <fullName evidence="4">Enolase C-terminal domain-containing protein</fullName>
    </recommendedName>
</protein>